<dbReference type="AlphaFoldDB" id="F0SIE1"/>
<name>F0SIE1_RUBBR</name>
<accession>F0SIE1</accession>
<keyword evidence="3" id="KW-1185">Reference proteome</keyword>
<gene>
    <name evidence="2" type="ordered locus">Plabr_0907</name>
</gene>
<protein>
    <recommendedName>
        <fullName evidence="1">DUF1570 domain-containing protein</fullName>
    </recommendedName>
</protein>
<proteinExistence type="predicted"/>
<sequence>MHSSVSQPSVRCLLRLPIRYLALFCLLVCFTSGLPASGQTVSKLERAHQDYIEINDQLAADLREDLQQAQDLGQRELAQEIERKIKILTGRTPVRSKLPRQIRQDVPHTFTTPVRTLHLDYRRTCEEAARDLYLLARRTQTDAPTFAYELLGLTLNIDSDHVAARELYGYIRQGEEWMTPFERDQLRAGKVEHPDFGWLPASHVKRYEEGERYFRGTWVTAAKEAEIRRDFHHAWNIRTEHFNISTNVSLEQGVMLGKKLEIFHDYFKQTFTLFYNSPAQLRRLFDQNAGRAKSRTQLYEVHFFREKKEYVDALVSRIPQIAMTNGLYQLTDRTSYFYFDPEANLDATLFHEATHQLMYESHLRARDVGELAHFWIIEGIACYMESFRVEEDPEGELIYDVGDPRFVRFYWARHRLLEEDYYSPLSSFSRMGMVPFQTGSQQDLQRRYSQASGLSHFFMHYDDGKYRNALMLHMAQLYHSDPRIQRAAQGLDVLTGVPYPTLDRQYREYLQEQQIEVGNAAVIQ</sequence>
<evidence type="ECO:0000313" key="3">
    <source>
        <dbReference type="Proteomes" id="UP000006860"/>
    </source>
</evidence>
<organism evidence="2 3">
    <name type="scientific">Rubinisphaera brasiliensis (strain ATCC 49424 / DSM 5305 / JCM 21570 / IAM 15109 / NBRC 103401 / IFAM 1448)</name>
    <name type="common">Planctomyces brasiliensis</name>
    <dbReference type="NCBI Taxonomy" id="756272"/>
    <lineage>
        <taxon>Bacteria</taxon>
        <taxon>Pseudomonadati</taxon>
        <taxon>Planctomycetota</taxon>
        <taxon>Planctomycetia</taxon>
        <taxon>Planctomycetales</taxon>
        <taxon>Planctomycetaceae</taxon>
        <taxon>Rubinisphaera</taxon>
    </lineage>
</organism>
<dbReference type="EMBL" id="CP002546">
    <property type="protein sequence ID" value="ADY58530.1"/>
    <property type="molecule type" value="Genomic_DNA"/>
</dbReference>
<reference evidence="3" key="1">
    <citation type="submission" date="2011-02" db="EMBL/GenBank/DDBJ databases">
        <title>The complete genome of Planctomyces brasiliensis DSM 5305.</title>
        <authorList>
            <person name="Lucas S."/>
            <person name="Copeland A."/>
            <person name="Lapidus A."/>
            <person name="Bruce D."/>
            <person name="Goodwin L."/>
            <person name="Pitluck S."/>
            <person name="Kyrpides N."/>
            <person name="Mavromatis K."/>
            <person name="Pagani I."/>
            <person name="Ivanova N."/>
            <person name="Ovchinnikova G."/>
            <person name="Lu M."/>
            <person name="Detter J.C."/>
            <person name="Han C."/>
            <person name="Land M."/>
            <person name="Hauser L."/>
            <person name="Markowitz V."/>
            <person name="Cheng J.-F."/>
            <person name="Hugenholtz P."/>
            <person name="Woyke T."/>
            <person name="Wu D."/>
            <person name="Tindall B."/>
            <person name="Pomrenke H.G."/>
            <person name="Brambilla E."/>
            <person name="Klenk H.-P."/>
            <person name="Eisen J.A."/>
        </authorList>
    </citation>
    <scope>NUCLEOTIDE SEQUENCE [LARGE SCALE GENOMIC DNA]</scope>
    <source>
        <strain evidence="3">ATCC 49424 / DSM 5305 / JCM 21570 / NBRC 103401 / IFAM 1448</strain>
    </source>
</reference>
<dbReference type="STRING" id="756272.Plabr_0907"/>
<dbReference type="HOGENOM" id="CLU_039398_0_0_0"/>
<feature type="domain" description="DUF1570" evidence="1">
    <location>
        <begin position="347"/>
        <end position="460"/>
    </location>
</feature>
<dbReference type="Proteomes" id="UP000006860">
    <property type="component" value="Chromosome"/>
</dbReference>
<dbReference type="eggNOG" id="COG4886">
    <property type="taxonomic scope" value="Bacteria"/>
</dbReference>
<dbReference type="Pfam" id="PF07607">
    <property type="entry name" value="DUF1570"/>
    <property type="match status" value="1"/>
</dbReference>
<dbReference type="RefSeq" id="WP_013627268.1">
    <property type="nucleotide sequence ID" value="NC_015174.1"/>
</dbReference>
<evidence type="ECO:0000313" key="2">
    <source>
        <dbReference type="EMBL" id="ADY58530.1"/>
    </source>
</evidence>
<dbReference type="InterPro" id="IPR011464">
    <property type="entry name" value="DUF1570"/>
</dbReference>
<dbReference type="KEGG" id="pbs:Plabr_0907"/>
<evidence type="ECO:0000259" key="1">
    <source>
        <dbReference type="Pfam" id="PF07607"/>
    </source>
</evidence>